<sequence length="85" mass="9408">SGGGMVQLRLTPEQRSGDFLNFAFNLKARSMSRLDPNIKSQRIIQFATNLVPSLATSAQICMQMGVAFNLQRAITDLAEELDVTY</sequence>
<dbReference type="EMBL" id="BART01040766">
    <property type="protein sequence ID" value="GAH30853.1"/>
    <property type="molecule type" value="Genomic_DNA"/>
</dbReference>
<organism evidence="1">
    <name type="scientific">marine sediment metagenome</name>
    <dbReference type="NCBI Taxonomy" id="412755"/>
    <lineage>
        <taxon>unclassified sequences</taxon>
        <taxon>metagenomes</taxon>
        <taxon>ecological metagenomes</taxon>
    </lineage>
</organism>
<name>X1GCS4_9ZZZZ</name>
<gene>
    <name evidence="1" type="ORF">S01H4_66116</name>
</gene>
<protein>
    <submittedName>
        <fullName evidence="1">Uncharacterized protein</fullName>
    </submittedName>
</protein>
<evidence type="ECO:0000313" key="1">
    <source>
        <dbReference type="EMBL" id="GAH30853.1"/>
    </source>
</evidence>
<comment type="caution">
    <text evidence="1">The sequence shown here is derived from an EMBL/GenBank/DDBJ whole genome shotgun (WGS) entry which is preliminary data.</text>
</comment>
<accession>X1GCS4</accession>
<feature type="non-terminal residue" evidence="1">
    <location>
        <position position="85"/>
    </location>
</feature>
<proteinExistence type="predicted"/>
<reference evidence="1" key="1">
    <citation type="journal article" date="2014" name="Front. Microbiol.">
        <title>High frequency of phylogenetically diverse reductive dehalogenase-homologous genes in deep subseafloor sedimentary metagenomes.</title>
        <authorList>
            <person name="Kawai M."/>
            <person name="Futagami T."/>
            <person name="Toyoda A."/>
            <person name="Takaki Y."/>
            <person name="Nishi S."/>
            <person name="Hori S."/>
            <person name="Arai W."/>
            <person name="Tsubouchi T."/>
            <person name="Morono Y."/>
            <person name="Uchiyama I."/>
            <person name="Ito T."/>
            <person name="Fujiyama A."/>
            <person name="Inagaki F."/>
            <person name="Takami H."/>
        </authorList>
    </citation>
    <scope>NUCLEOTIDE SEQUENCE</scope>
    <source>
        <strain evidence="1">Expedition CK06-06</strain>
    </source>
</reference>
<feature type="non-terminal residue" evidence="1">
    <location>
        <position position="1"/>
    </location>
</feature>
<dbReference type="AlphaFoldDB" id="X1GCS4"/>